<dbReference type="InterPro" id="IPR043964">
    <property type="entry name" value="P-loop_TraG"/>
</dbReference>
<evidence type="ECO:0000259" key="2">
    <source>
        <dbReference type="Pfam" id="PF01935"/>
    </source>
</evidence>
<evidence type="ECO:0000313" key="5">
    <source>
        <dbReference type="Proteomes" id="UP000183508"/>
    </source>
</evidence>
<evidence type="ECO:0000256" key="1">
    <source>
        <dbReference type="SAM" id="MobiDB-lite"/>
    </source>
</evidence>
<dbReference type="OrthoDB" id="9804380at2"/>
<dbReference type="RefSeq" id="WP_074953964.1">
    <property type="nucleotide sequence ID" value="NZ_FPBV01000015.1"/>
</dbReference>
<dbReference type="Pfam" id="PF19044">
    <property type="entry name" value="P-loop_TraG"/>
    <property type="match status" value="1"/>
</dbReference>
<feature type="domain" description="Helicase HerA central" evidence="2">
    <location>
        <begin position="271"/>
        <end position="358"/>
    </location>
</feature>
<reference evidence="5" key="1">
    <citation type="submission" date="2016-10" db="EMBL/GenBank/DDBJ databases">
        <authorList>
            <person name="Varghese N."/>
        </authorList>
    </citation>
    <scope>NUCLEOTIDE SEQUENCE [LARGE SCALE GENOMIC DNA]</scope>
    <source>
        <strain evidence="5">DSM 17980</strain>
    </source>
</reference>
<feature type="region of interest" description="Disordered" evidence="1">
    <location>
        <begin position="1"/>
        <end position="27"/>
    </location>
</feature>
<dbReference type="PANTHER" id="PTHR30121:SF11">
    <property type="entry name" value="AAA+ ATPASE DOMAIN-CONTAINING PROTEIN"/>
    <property type="match status" value="1"/>
</dbReference>
<name>A0A1I7KCT0_9BACL</name>
<dbReference type="SUPFAM" id="SSF52540">
    <property type="entry name" value="P-loop containing nucleoside triphosphate hydrolases"/>
    <property type="match status" value="1"/>
</dbReference>
<feature type="domain" description="TraG P-loop" evidence="3">
    <location>
        <begin position="461"/>
        <end position="614"/>
    </location>
</feature>
<dbReference type="Gene3D" id="3.40.50.300">
    <property type="entry name" value="P-loop containing nucleotide triphosphate hydrolases"/>
    <property type="match status" value="2"/>
</dbReference>
<dbReference type="Pfam" id="PF01935">
    <property type="entry name" value="DUF87"/>
    <property type="match status" value="1"/>
</dbReference>
<dbReference type="InterPro" id="IPR002789">
    <property type="entry name" value="HerA_central"/>
</dbReference>
<dbReference type="InterPro" id="IPR051162">
    <property type="entry name" value="T4SS_component"/>
</dbReference>
<protein>
    <recommendedName>
        <fullName evidence="6">TraG P-loop domain-containing protein</fullName>
    </recommendedName>
</protein>
<dbReference type="PANTHER" id="PTHR30121">
    <property type="entry name" value="UNCHARACTERIZED PROTEIN YJGR-RELATED"/>
    <property type="match status" value="1"/>
</dbReference>
<organism evidence="4 5">
    <name type="scientific">Alicyclobacillus macrosporangiidus</name>
    <dbReference type="NCBI Taxonomy" id="392015"/>
    <lineage>
        <taxon>Bacteria</taxon>
        <taxon>Bacillati</taxon>
        <taxon>Bacillota</taxon>
        <taxon>Bacilli</taxon>
        <taxon>Bacillales</taxon>
        <taxon>Alicyclobacillaceae</taxon>
        <taxon>Alicyclobacillus</taxon>
    </lineage>
</organism>
<gene>
    <name evidence="4" type="ORF">SAMN05421543_11539</name>
</gene>
<dbReference type="EMBL" id="FPBV01000015">
    <property type="protein sequence ID" value="SFU95271.1"/>
    <property type="molecule type" value="Genomic_DNA"/>
</dbReference>
<evidence type="ECO:0008006" key="6">
    <source>
        <dbReference type="Google" id="ProtNLM"/>
    </source>
</evidence>
<dbReference type="AlphaFoldDB" id="A0A1I7KCT0"/>
<sequence length="654" mass="74087">MRWFRKGQAAQQQEKPSKRKRDSQREQQALEEVWGEHAPTLQDVIATASQAQFRPTYVEIAPNSYRRTYVVTRMPNRVHFGFLNQFFRFGADVDVSVHIEPADSARQIRKITQVISGLEAQIAMDIKADRTENVTFNRRRIEELDSLRAALQAGEEKMYYLTVVLTVSAESLPALERACATLEREGPGRGFQLLDAAYLQQEGLLTVSPLGINKLRFPMEVFGSYVANMFPFTSSQFSHRRGPLVGFDLVSGAPMFYDAWHDGLTNANMFVCGVSGAGKSYFLKMLISHSVLHDIQTVVIDWEGEYPPLAKALGGAVVTIDYDAPDKINPCELEEEEYIDPVTGQKKARVDIAEKIDEMTNFTRYAASLTGSDDLTGAEIALINRLWEEIYRKDFRFTEDPNSLYDLPHQLQGQSLQMRRRRKQPQFSDFYQKLRKVATADPRYQNLADRLERVTAGKTLGLFDCQSTLRLAQAPIVVFDLSRLSENSDLRKLGMYVALEWIIERFIKKNPGQKKRVLVDEAQEALKNREGTPAGNQAALFLDTSFTRIRKRGGSAVAASQQFRVFAASEYGASIIRNSATKCLLRQDRQDAAALRELFSLADHELEQLFEFERGQVRWDVGGEIVYSYYQATPAEDRLWSTKVVAAETEGVAD</sequence>
<accession>A0A1I7KCT0</accession>
<evidence type="ECO:0000259" key="3">
    <source>
        <dbReference type="Pfam" id="PF19044"/>
    </source>
</evidence>
<dbReference type="Proteomes" id="UP000183508">
    <property type="component" value="Unassembled WGS sequence"/>
</dbReference>
<dbReference type="InterPro" id="IPR027417">
    <property type="entry name" value="P-loop_NTPase"/>
</dbReference>
<dbReference type="STRING" id="392015.SAMN05421543_11539"/>
<keyword evidence="5" id="KW-1185">Reference proteome</keyword>
<evidence type="ECO:0000313" key="4">
    <source>
        <dbReference type="EMBL" id="SFU95271.1"/>
    </source>
</evidence>
<proteinExistence type="predicted"/>